<evidence type="ECO:0000313" key="4">
    <source>
        <dbReference type="Proteomes" id="UP001333818"/>
    </source>
</evidence>
<reference evidence="3" key="1">
    <citation type="submission" date="2024-01" db="EMBL/GenBank/DDBJ databases">
        <title>Bank of Algae and Cyanobacteria of the Azores (BACA) strain genomes.</title>
        <authorList>
            <person name="Luz R."/>
            <person name="Cordeiro R."/>
            <person name="Fonseca A."/>
            <person name="Goncalves V."/>
        </authorList>
    </citation>
    <scope>NUCLEOTIDE SEQUENCE</scope>
    <source>
        <strain evidence="3">BACA0141</strain>
    </source>
</reference>
<dbReference type="EMBL" id="JAZBJZ010000038">
    <property type="protein sequence ID" value="MEE3717291.1"/>
    <property type="molecule type" value="Genomic_DNA"/>
</dbReference>
<accession>A0AAW9Q3T9</accession>
<name>A0AAW9Q3T9_9CYAN</name>
<keyword evidence="4" id="KW-1185">Reference proteome</keyword>
<dbReference type="InterPro" id="IPR003808">
    <property type="entry name" value="Fe-S_metab-assoc_dom"/>
</dbReference>
<comment type="caution">
    <text evidence="3">The sequence shown here is derived from an EMBL/GenBank/DDBJ whole genome shotgun (WGS) entry which is preliminary data.</text>
</comment>
<dbReference type="Gene3D" id="3.90.1010.10">
    <property type="match status" value="1"/>
</dbReference>
<protein>
    <submittedName>
        <fullName evidence="3">SufE family protein</fullName>
    </submittedName>
</protein>
<evidence type="ECO:0000313" key="3">
    <source>
        <dbReference type="EMBL" id="MEE3717291.1"/>
    </source>
</evidence>
<dbReference type="Pfam" id="PF02657">
    <property type="entry name" value="SufE"/>
    <property type="match status" value="1"/>
</dbReference>
<sequence>MSIVIMQSTSASLPDSLDRIVKRFQRLADPKQRYEQLILYGKKLEAFPEKDKTPENKVPGCVSQVYVTASWDENQRVVFQGDSDALISKGFVGLLTIGMNGLTQKEIELLSPDFIKDTGLAVSLTPSRANGFYNVFKTMQAKAAGLDLPDL</sequence>
<evidence type="ECO:0000256" key="1">
    <source>
        <dbReference type="ARBA" id="ARBA00010282"/>
    </source>
</evidence>
<dbReference type="Proteomes" id="UP001333818">
    <property type="component" value="Unassembled WGS sequence"/>
</dbReference>
<dbReference type="AlphaFoldDB" id="A0AAW9Q3T9"/>
<dbReference type="PANTHER" id="PTHR43597:SF5">
    <property type="entry name" value="SUFE-LIKE PROTEIN 2, CHLOROPLASTIC"/>
    <property type="match status" value="1"/>
</dbReference>
<dbReference type="SUPFAM" id="SSF82649">
    <property type="entry name" value="SufE/NifU"/>
    <property type="match status" value="1"/>
</dbReference>
<gene>
    <name evidence="3" type="ORF">V2H45_11075</name>
</gene>
<organism evidence="3 4">
    <name type="scientific">Tumidithrix elongata BACA0141</name>
    <dbReference type="NCBI Taxonomy" id="2716417"/>
    <lineage>
        <taxon>Bacteria</taxon>
        <taxon>Bacillati</taxon>
        <taxon>Cyanobacteriota</taxon>
        <taxon>Cyanophyceae</taxon>
        <taxon>Pseudanabaenales</taxon>
        <taxon>Pseudanabaenaceae</taxon>
        <taxon>Tumidithrix</taxon>
        <taxon>Tumidithrix elongata</taxon>
    </lineage>
</organism>
<evidence type="ECO:0000259" key="2">
    <source>
        <dbReference type="Pfam" id="PF02657"/>
    </source>
</evidence>
<dbReference type="PANTHER" id="PTHR43597">
    <property type="entry name" value="SULFUR ACCEPTOR PROTEIN CSDE"/>
    <property type="match status" value="1"/>
</dbReference>
<proteinExistence type="inferred from homology"/>
<comment type="similarity">
    <text evidence="1">Belongs to the SufE family.</text>
</comment>
<feature type="domain" description="Fe-S metabolism associated" evidence="2">
    <location>
        <begin position="22"/>
        <end position="141"/>
    </location>
</feature>